<evidence type="ECO:0008006" key="3">
    <source>
        <dbReference type="Google" id="ProtNLM"/>
    </source>
</evidence>
<dbReference type="SUPFAM" id="SSF53335">
    <property type="entry name" value="S-adenosyl-L-methionine-dependent methyltransferases"/>
    <property type="match status" value="1"/>
</dbReference>
<proteinExistence type="predicted"/>
<sequence>MQPSEFVNSAEYWERRYAKGGNSGAGSRGRHAEFKAEVLNRFVSEQGIESVIEFGCGDGEQLALAAYPRYLGFDVSPTTLSNTMAKFEADASKSFALYDPERFSDRAGFVTADLALSLDVIFHLTEVKVYERHLEHVFGAARRHVILYTSDADDPGLDAEFAPHIRHHPVLSDVEKHYPEWRLAERIENPHPWSAEDEEGSISDFFIYERVTPN</sequence>
<dbReference type="InterPro" id="IPR029063">
    <property type="entry name" value="SAM-dependent_MTases_sf"/>
</dbReference>
<dbReference type="EMBL" id="BAAASX010000001">
    <property type="protein sequence ID" value="GAA2315721.1"/>
    <property type="molecule type" value="Genomic_DNA"/>
</dbReference>
<accession>A0ABN3F5D3</accession>
<organism evidence="1 2">
    <name type="scientific">Glycomyces rutgersensis</name>
    <dbReference type="NCBI Taxonomy" id="58115"/>
    <lineage>
        <taxon>Bacteria</taxon>
        <taxon>Bacillati</taxon>
        <taxon>Actinomycetota</taxon>
        <taxon>Actinomycetes</taxon>
        <taxon>Glycomycetales</taxon>
        <taxon>Glycomycetaceae</taxon>
        <taxon>Glycomyces</taxon>
    </lineage>
</organism>
<reference evidence="1 2" key="1">
    <citation type="journal article" date="2019" name="Int. J. Syst. Evol. Microbiol.">
        <title>The Global Catalogue of Microorganisms (GCM) 10K type strain sequencing project: providing services to taxonomists for standard genome sequencing and annotation.</title>
        <authorList>
            <consortium name="The Broad Institute Genomics Platform"/>
            <consortium name="The Broad Institute Genome Sequencing Center for Infectious Disease"/>
            <person name="Wu L."/>
            <person name="Ma J."/>
        </authorList>
    </citation>
    <scope>NUCLEOTIDE SEQUENCE [LARGE SCALE GENOMIC DNA]</scope>
    <source>
        <strain evidence="1 2">JCM 6238</strain>
    </source>
</reference>
<dbReference type="Gene3D" id="3.40.50.150">
    <property type="entry name" value="Vaccinia Virus protein VP39"/>
    <property type="match status" value="1"/>
</dbReference>
<dbReference type="Proteomes" id="UP001501584">
    <property type="component" value="Unassembled WGS sequence"/>
</dbReference>
<comment type="caution">
    <text evidence="1">The sequence shown here is derived from an EMBL/GenBank/DDBJ whole genome shotgun (WGS) entry which is preliminary data.</text>
</comment>
<evidence type="ECO:0000313" key="1">
    <source>
        <dbReference type="EMBL" id="GAA2315721.1"/>
    </source>
</evidence>
<gene>
    <name evidence="1" type="ORF">GCM10010403_00670</name>
</gene>
<name>A0ABN3F5D3_9ACTN</name>
<evidence type="ECO:0000313" key="2">
    <source>
        <dbReference type="Proteomes" id="UP001501584"/>
    </source>
</evidence>
<protein>
    <recommendedName>
        <fullName evidence="3">Methyltransferase domain-containing protein</fullName>
    </recommendedName>
</protein>
<keyword evidence="2" id="KW-1185">Reference proteome</keyword>